<dbReference type="AlphaFoldDB" id="A0A9Q1KFT7"/>
<keyword evidence="2" id="KW-1185">Reference proteome</keyword>
<evidence type="ECO:0000313" key="2">
    <source>
        <dbReference type="Proteomes" id="UP001153076"/>
    </source>
</evidence>
<comment type="caution">
    <text evidence="1">The sequence shown here is derived from an EMBL/GenBank/DDBJ whole genome shotgun (WGS) entry which is preliminary data.</text>
</comment>
<dbReference type="EMBL" id="JAKOGI010000134">
    <property type="protein sequence ID" value="KAJ8442729.1"/>
    <property type="molecule type" value="Genomic_DNA"/>
</dbReference>
<reference evidence="1" key="1">
    <citation type="submission" date="2022-04" db="EMBL/GenBank/DDBJ databases">
        <title>Carnegiea gigantea Genome sequencing and assembly v2.</title>
        <authorList>
            <person name="Copetti D."/>
            <person name="Sanderson M.J."/>
            <person name="Burquez A."/>
            <person name="Wojciechowski M.F."/>
        </authorList>
    </citation>
    <scope>NUCLEOTIDE SEQUENCE</scope>
    <source>
        <strain evidence="1">SGP5-SGP5p</strain>
        <tissue evidence="1">Aerial part</tissue>
    </source>
</reference>
<proteinExistence type="predicted"/>
<name>A0A9Q1KFT7_9CARY</name>
<accession>A0A9Q1KFT7</accession>
<organism evidence="1 2">
    <name type="scientific">Carnegiea gigantea</name>
    <dbReference type="NCBI Taxonomy" id="171969"/>
    <lineage>
        <taxon>Eukaryota</taxon>
        <taxon>Viridiplantae</taxon>
        <taxon>Streptophyta</taxon>
        <taxon>Embryophyta</taxon>
        <taxon>Tracheophyta</taxon>
        <taxon>Spermatophyta</taxon>
        <taxon>Magnoliopsida</taxon>
        <taxon>eudicotyledons</taxon>
        <taxon>Gunneridae</taxon>
        <taxon>Pentapetalae</taxon>
        <taxon>Caryophyllales</taxon>
        <taxon>Cactineae</taxon>
        <taxon>Cactaceae</taxon>
        <taxon>Cactoideae</taxon>
        <taxon>Echinocereeae</taxon>
        <taxon>Carnegiea</taxon>
    </lineage>
</organism>
<dbReference type="Proteomes" id="UP001153076">
    <property type="component" value="Unassembled WGS sequence"/>
</dbReference>
<gene>
    <name evidence="1" type="ORF">Cgig2_010999</name>
</gene>
<protein>
    <submittedName>
        <fullName evidence="1">Uncharacterized protein</fullName>
    </submittedName>
</protein>
<sequence>MDVEMYLEHPDGWFHHVGDQDYGQHEEMTDRTRNEKLRILHSEVEWSSSLRVSIDGGMSCCLGVSERVKVKAMSSSRQTGYKTMTTRVFDPMNRLTRLPACQCSGRSLMHVIILLAPWGRLLRLDHSYTGEFIGMSQSLCQLNQPRNLFVSEEPAKQKAVGDDMNSKDENTFDKQHLDNHDKEAFMGVGLARCYGYEVKEVVAFTRAELQQT</sequence>
<evidence type="ECO:0000313" key="1">
    <source>
        <dbReference type="EMBL" id="KAJ8442729.1"/>
    </source>
</evidence>